<reference evidence="1 2" key="1">
    <citation type="submission" date="2014-08" db="EMBL/GenBank/DDBJ databases">
        <title>Genomic and Phenotypic Diversity of Colwellia psychrerythraea strains from Disparate Marine Basins.</title>
        <authorList>
            <person name="Techtmann S.M."/>
            <person name="Stelling S.C."/>
            <person name="Utturkar S.M."/>
            <person name="Alshibli N."/>
            <person name="Harris A."/>
            <person name="Brown S.D."/>
            <person name="Hazen T.C."/>
        </authorList>
    </citation>
    <scope>NUCLEOTIDE SEQUENCE [LARGE SCALE GENOMIC DNA]</scope>
    <source>
        <strain evidence="1 2">GAB14E</strain>
    </source>
</reference>
<dbReference type="Gene3D" id="1.10.3390.10">
    <property type="entry name" value="YejL-like"/>
    <property type="match status" value="1"/>
</dbReference>
<dbReference type="PATRIC" id="fig|28229.3.peg.2063"/>
<evidence type="ECO:0000313" key="1">
    <source>
        <dbReference type="EMBL" id="KGJ93887.1"/>
    </source>
</evidence>
<protein>
    <submittedName>
        <fullName evidence="1">Uncharacterized protein</fullName>
    </submittedName>
</protein>
<accession>A0A099KVJ3</accession>
<sequence>MQAFDKLEKLNLSLTKTLIMPIVSKYSNERVEKIIQDLLDVLIKEEATPDLGLMCLGNAVTHVISQVPESKRTAVVDNFTRALKKSV</sequence>
<proteinExistence type="predicted"/>
<dbReference type="Proteomes" id="UP000029868">
    <property type="component" value="Unassembled WGS sequence"/>
</dbReference>
<dbReference type="InterPro" id="IPR009857">
    <property type="entry name" value="UPF0352"/>
</dbReference>
<organism evidence="1 2">
    <name type="scientific">Colwellia psychrerythraea</name>
    <name type="common">Vibrio psychroerythus</name>
    <dbReference type="NCBI Taxonomy" id="28229"/>
    <lineage>
        <taxon>Bacteria</taxon>
        <taxon>Pseudomonadati</taxon>
        <taxon>Pseudomonadota</taxon>
        <taxon>Gammaproteobacteria</taxon>
        <taxon>Alteromonadales</taxon>
        <taxon>Colwelliaceae</taxon>
        <taxon>Colwellia</taxon>
    </lineage>
</organism>
<dbReference type="Pfam" id="PF07208">
    <property type="entry name" value="DUF1414"/>
    <property type="match status" value="1"/>
</dbReference>
<dbReference type="AlphaFoldDB" id="A0A099KVJ3"/>
<dbReference type="EMBL" id="JQEC01000021">
    <property type="protein sequence ID" value="KGJ93887.1"/>
    <property type="molecule type" value="Genomic_DNA"/>
</dbReference>
<comment type="caution">
    <text evidence="1">The sequence shown here is derived from an EMBL/GenBank/DDBJ whole genome shotgun (WGS) entry which is preliminary data.</text>
</comment>
<dbReference type="SUPFAM" id="SSF158651">
    <property type="entry name" value="YejL-like"/>
    <property type="match status" value="1"/>
</dbReference>
<dbReference type="InterPro" id="IPR023202">
    <property type="entry name" value="YejL_sf"/>
</dbReference>
<name>A0A099KVJ3_COLPS</name>
<gene>
    <name evidence="1" type="ORF">GAB14E_2442</name>
</gene>
<evidence type="ECO:0000313" key="2">
    <source>
        <dbReference type="Proteomes" id="UP000029868"/>
    </source>
</evidence>